<dbReference type="RefSeq" id="XP_007421764.1">
    <property type="nucleotide sequence ID" value="XM_007421702.2"/>
</dbReference>
<dbReference type="SUPFAM" id="SSF48431">
    <property type="entry name" value="Lipovitellin-phosvitin complex, superhelical domain"/>
    <property type="match status" value="1"/>
</dbReference>
<keyword evidence="2" id="KW-0813">Transport</keyword>
<feature type="chain" id="PRO_5039949563" evidence="8">
    <location>
        <begin position="23"/>
        <end position="881"/>
    </location>
</feature>
<keyword evidence="5" id="KW-0445">Lipid transport</keyword>
<protein>
    <submittedName>
        <fullName evidence="11">Microsomal triglyceride transfer protein large subunit-like</fullName>
    </submittedName>
</protein>
<evidence type="ECO:0000313" key="10">
    <source>
        <dbReference type="Proteomes" id="UP000695026"/>
    </source>
</evidence>
<dbReference type="OMA" id="AMRRIFH"/>
<evidence type="ECO:0000256" key="2">
    <source>
        <dbReference type="ARBA" id="ARBA00022448"/>
    </source>
</evidence>
<evidence type="ECO:0000256" key="4">
    <source>
        <dbReference type="ARBA" id="ARBA00022824"/>
    </source>
</evidence>
<gene>
    <name evidence="11" type="primary">LOC103049947</name>
</gene>
<dbReference type="GO" id="GO:0005783">
    <property type="term" value="C:endoplasmic reticulum"/>
    <property type="evidence" value="ECO:0007669"/>
    <property type="project" value="UniProtKB-SubCell"/>
</dbReference>
<dbReference type="GO" id="GO:0042157">
    <property type="term" value="P:lipoprotein metabolic process"/>
    <property type="evidence" value="ECO:0007669"/>
    <property type="project" value="TreeGrafter"/>
</dbReference>
<dbReference type="FunFam" id="2.30.230.10:FF:000001">
    <property type="entry name" value="Microsomal triglyceride transfer protein large subunit"/>
    <property type="match status" value="1"/>
</dbReference>
<dbReference type="GO" id="GO:0005548">
    <property type="term" value="F:phospholipid transporter activity"/>
    <property type="evidence" value="ECO:0007669"/>
    <property type="project" value="InterPro"/>
</dbReference>
<evidence type="ECO:0000256" key="1">
    <source>
        <dbReference type="ARBA" id="ARBA00004240"/>
    </source>
</evidence>
<evidence type="ECO:0000256" key="7">
    <source>
        <dbReference type="PROSITE-ProRule" id="PRU00557"/>
    </source>
</evidence>
<keyword evidence="3 8" id="KW-0732">Signal</keyword>
<feature type="signal peptide" evidence="8">
    <location>
        <begin position="1"/>
        <end position="22"/>
    </location>
</feature>
<evidence type="ECO:0000259" key="9">
    <source>
        <dbReference type="PROSITE" id="PS51211"/>
    </source>
</evidence>
<dbReference type="KEGG" id="pbi:103049947"/>
<dbReference type="InterPro" id="IPR015816">
    <property type="entry name" value="Vitellinogen_b-sht_N"/>
</dbReference>
<keyword evidence="4" id="KW-0256">Endoplasmic reticulum</keyword>
<dbReference type="Pfam" id="PF01347">
    <property type="entry name" value="Vitellogenin_N"/>
    <property type="match status" value="1"/>
</dbReference>
<dbReference type="InterPro" id="IPR015819">
    <property type="entry name" value="Lipid_transp_b-sht_shell"/>
</dbReference>
<comment type="caution">
    <text evidence="7">Lacks conserved residue(s) required for the propagation of feature annotation.</text>
</comment>
<dbReference type="GeneID" id="103049947"/>
<dbReference type="GO" id="GO:0008289">
    <property type="term" value="F:lipid binding"/>
    <property type="evidence" value="ECO:0007669"/>
    <property type="project" value="InterPro"/>
</dbReference>
<dbReference type="InterPro" id="IPR001747">
    <property type="entry name" value="Vitellogenin_N"/>
</dbReference>
<evidence type="ECO:0000256" key="6">
    <source>
        <dbReference type="ARBA" id="ARBA00023157"/>
    </source>
</evidence>
<evidence type="ECO:0000256" key="3">
    <source>
        <dbReference type="ARBA" id="ARBA00022729"/>
    </source>
</evidence>
<dbReference type="AlphaFoldDB" id="A0A9F2NV88"/>
<dbReference type="PANTHER" id="PTHR13024">
    <property type="entry name" value="MICROSOMAL TRIGLYCERIDE TRANSFER PROTEIN, LARGE SUBUNIT"/>
    <property type="match status" value="1"/>
</dbReference>
<dbReference type="InterPro" id="IPR039988">
    <property type="entry name" value="MTTP"/>
</dbReference>
<dbReference type="PROSITE" id="PS51211">
    <property type="entry name" value="VITELLOGENIN"/>
    <property type="match status" value="1"/>
</dbReference>
<dbReference type="SUPFAM" id="SSF56968">
    <property type="entry name" value="Lipovitellin-phosvitin complex, beta-sheet shell regions"/>
    <property type="match status" value="1"/>
</dbReference>
<dbReference type="InterPro" id="IPR011030">
    <property type="entry name" value="Lipovitellin_superhlx_dom"/>
</dbReference>
<evidence type="ECO:0000313" key="11">
    <source>
        <dbReference type="RefSeq" id="XP_007421764.1"/>
    </source>
</evidence>
<organism evidence="10 11">
    <name type="scientific">Python bivittatus</name>
    <name type="common">Burmese python</name>
    <name type="synonym">Python molurus bivittatus</name>
    <dbReference type="NCBI Taxonomy" id="176946"/>
    <lineage>
        <taxon>Eukaryota</taxon>
        <taxon>Metazoa</taxon>
        <taxon>Chordata</taxon>
        <taxon>Craniata</taxon>
        <taxon>Vertebrata</taxon>
        <taxon>Euteleostomi</taxon>
        <taxon>Lepidosauria</taxon>
        <taxon>Squamata</taxon>
        <taxon>Bifurcata</taxon>
        <taxon>Unidentata</taxon>
        <taxon>Episquamata</taxon>
        <taxon>Toxicofera</taxon>
        <taxon>Serpentes</taxon>
        <taxon>Henophidia</taxon>
        <taxon>Pythonidae</taxon>
        <taxon>Python</taxon>
    </lineage>
</organism>
<dbReference type="GO" id="GO:0005794">
    <property type="term" value="C:Golgi apparatus"/>
    <property type="evidence" value="ECO:0007669"/>
    <property type="project" value="TreeGrafter"/>
</dbReference>
<sequence length="881" mass="98220">MNLQAASVYCLLSLFLAATSEGNLETPSFRSGILYQYRYSLASQLSLLSRPTLQGSKFQAEAFIDVHLLWRNTNNAGEQLLQLQLHDLRIYHDSEKKDQAISNDHFAKGSLNATELQQPVFLHWNNGKVEAFYINKEENPLILELKRGLLSLLQFQTHSGTMTEEDISGSCQVTYAVSKDTVLKTKDLQSCIRPKFGFSTVNKIFGLLWRPTSKSHYIMEGNLIKSALSEESHIICQGIMSSVGVNITSRQHLEFLTEMPGSKELSGKNLQDTLDGVLGKPQPINLTSKPSKRICNECPTLKSYLKTFAKKKIKLDLSKASTTWHFSRVVQMLRGAKKKDILVLLKKAPENMLPFYIEAAVAARSTPSLIAVAEFLDLQDRKQTSLLENFLYAAALSPRPSKELLRLVLEKLNRKNLSKATWETGNIVVGSLVGKLCQMNLCGLQDVVLAKDTILQKLQSSKKDSEKVMHLLSLKSALLPESIPTFLHYAEEGSPAVSAAAVSALKRYTRQHISSTVKMAMKRIFHQVRRNYQKVSRLAAAEILLDNEPSPMDFINVLLATKELAPEMQRYILSKILGIVYSHNHPTRQVIKDILKDPRINNYYFFSSSVGSSISFLGLLAVTEDTSSTFGVELVFSDFGLLQKSTTNFNIESHGHQLQAVQVVVEAKGLEGLLGGDTTEEQQDFKAGMSAILLDVPLRPLTFFDGYSDLMSKVLMSSAKPINVVKGNLLLVDHQQAVPLQSGLQAVITLQVGLGLDISADINMNLWEQEFTSSVKTRCALTMDFQAELDTSFFQATLRSQSDIELGTNVDILARLSLGPMLMCLQLEKEQGSYREKFFVSESSTNYSAHIRKGRRSIVPGHEFPFYKANSEICKVLLAGK</sequence>
<dbReference type="Gene3D" id="1.25.10.20">
    <property type="entry name" value="Vitellinogen, superhelical"/>
    <property type="match status" value="1"/>
</dbReference>
<dbReference type="GO" id="GO:0016323">
    <property type="term" value="C:basolateral plasma membrane"/>
    <property type="evidence" value="ECO:0007669"/>
    <property type="project" value="TreeGrafter"/>
</dbReference>
<dbReference type="InterPro" id="IPR045811">
    <property type="entry name" value="MTP_lip-bd"/>
</dbReference>
<reference evidence="11" key="1">
    <citation type="submission" date="2025-08" db="UniProtKB">
        <authorList>
            <consortium name="RefSeq"/>
        </authorList>
    </citation>
    <scope>IDENTIFICATION</scope>
    <source>
        <tissue evidence="11">Liver</tissue>
    </source>
</reference>
<dbReference type="FunFam" id="1.25.10.20:FF:000001">
    <property type="entry name" value="microsomal triglyceride transfer protein large subunit"/>
    <property type="match status" value="1"/>
</dbReference>
<keyword evidence="10" id="KW-1185">Reference proteome</keyword>
<evidence type="ECO:0000256" key="5">
    <source>
        <dbReference type="ARBA" id="ARBA00023055"/>
    </source>
</evidence>
<dbReference type="OrthoDB" id="5865932at2759"/>
<comment type="subcellular location">
    <subcellularLocation>
        <location evidence="1">Endoplasmic reticulum</location>
    </subcellularLocation>
</comment>
<proteinExistence type="predicted"/>
<accession>A0A9F2NV88</accession>
<name>A0A9F2NV88_PYTBI</name>
<dbReference type="Pfam" id="PF19444">
    <property type="entry name" value="MTP_lip_bd"/>
    <property type="match status" value="1"/>
</dbReference>
<dbReference type="Gene3D" id="2.30.230.10">
    <property type="entry name" value="Lipovitellin, beta-sheet shell regions, chain A"/>
    <property type="match status" value="1"/>
</dbReference>
<dbReference type="GO" id="GO:0120013">
    <property type="term" value="F:lipid transfer activity"/>
    <property type="evidence" value="ECO:0007669"/>
    <property type="project" value="UniProtKB-ARBA"/>
</dbReference>
<dbReference type="PANTHER" id="PTHR13024:SF2">
    <property type="entry name" value="MICROSOMAL TRIGLYCERIDE TRANSFER PROTEIN-LIKE"/>
    <property type="match status" value="1"/>
</dbReference>
<evidence type="ECO:0000256" key="8">
    <source>
        <dbReference type="SAM" id="SignalP"/>
    </source>
</evidence>
<dbReference type="SMART" id="SM00638">
    <property type="entry name" value="LPD_N"/>
    <property type="match status" value="1"/>
</dbReference>
<keyword evidence="6" id="KW-1015">Disulfide bond</keyword>
<dbReference type="Proteomes" id="UP000695026">
    <property type="component" value="Unplaced"/>
</dbReference>
<feature type="domain" description="Vitellogenin" evidence="9">
    <location>
        <begin position="29"/>
        <end position="646"/>
    </location>
</feature>